<evidence type="ECO:0000313" key="2">
    <source>
        <dbReference type="Proteomes" id="UP000054560"/>
    </source>
</evidence>
<proteinExistence type="predicted"/>
<dbReference type="Proteomes" id="UP000054560">
    <property type="component" value="Unassembled WGS sequence"/>
</dbReference>
<sequence>DATVIDRIKEGTCIIPNLNILDEGTSHKINGVRLLGLGGDIVYDRLFDHGKAQGLVPGESGYIWSTMFQIVRLLQTARETFDKKETRIFCAYKSLGKEALIALLASHVNANFCVGGHVHAPYCATFTHWTTQDAASWGSWIETTITQVQDNWAQVQTDVEKCCSATVRESLESAMEVFQTVPSLDSMRALWGVVLCDLELGYAIANLKNHKLGLETISTGMRV</sequence>
<keyword evidence="2" id="KW-1185">Reference proteome</keyword>
<dbReference type="OrthoDB" id="3918848at2759"/>
<feature type="non-terminal residue" evidence="1">
    <location>
        <position position="1"/>
    </location>
</feature>
<organism evidence="1 2">
    <name type="scientific">Sphaeroforma arctica JP610</name>
    <dbReference type="NCBI Taxonomy" id="667725"/>
    <lineage>
        <taxon>Eukaryota</taxon>
        <taxon>Ichthyosporea</taxon>
        <taxon>Ichthyophonida</taxon>
        <taxon>Sphaeroforma</taxon>
    </lineage>
</organism>
<evidence type="ECO:0000313" key="1">
    <source>
        <dbReference type="EMBL" id="KNC72756.1"/>
    </source>
</evidence>
<reference evidence="1 2" key="1">
    <citation type="submission" date="2011-02" db="EMBL/GenBank/DDBJ databases">
        <title>The Genome Sequence of Sphaeroforma arctica JP610.</title>
        <authorList>
            <consortium name="The Broad Institute Genome Sequencing Platform"/>
            <person name="Russ C."/>
            <person name="Cuomo C."/>
            <person name="Young S.K."/>
            <person name="Zeng Q."/>
            <person name="Gargeya S."/>
            <person name="Alvarado L."/>
            <person name="Berlin A."/>
            <person name="Chapman S.B."/>
            <person name="Chen Z."/>
            <person name="Freedman E."/>
            <person name="Gellesch M."/>
            <person name="Goldberg J."/>
            <person name="Griggs A."/>
            <person name="Gujja S."/>
            <person name="Heilman E."/>
            <person name="Heiman D."/>
            <person name="Howarth C."/>
            <person name="Mehta T."/>
            <person name="Neiman D."/>
            <person name="Pearson M."/>
            <person name="Roberts A."/>
            <person name="Saif S."/>
            <person name="Shea T."/>
            <person name="Shenoy N."/>
            <person name="Sisk P."/>
            <person name="Stolte C."/>
            <person name="Sykes S."/>
            <person name="White J."/>
            <person name="Yandava C."/>
            <person name="Burger G."/>
            <person name="Gray M.W."/>
            <person name="Holland P.W.H."/>
            <person name="King N."/>
            <person name="Lang F.B.F."/>
            <person name="Roger A.J."/>
            <person name="Ruiz-Trillo I."/>
            <person name="Haas B."/>
            <person name="Nusbaum C."/>
            <person name="Birren B."/>
        </authorList>
    </citation>
    <scope>NUCLEOTIDE SEQUENCE [LARGE SCALE GENOMIC DNA]</scope>
    <source>
        <strain evidence="1 2">JP610</strain>
    </source>
</reference>
<dbReference type="GeneID" id="25915188"/>
<dbReference type="InterPro" id="IPR029052">
    <property type="entry name" value="Metallo-depent_PP-like"/>
</dbReference>
<dbReference type="EMBL" id="KQ246553">
    <property type="protein sequence ID" value="KNC72756.1"/>
    <property type="molecule type" value="Genomic_DNA"/>
</dbReference>
<dbReference type="SUPFAM" id="SSF56300">
    <property type="entry name" value="Metallo-dependent phosphatases"/>
    <property type="match status" value="1"/>
</dbReference>
<gene>
    <name evidence="1" type="ORF">SARC_14684</name>
</gene>
<dbReference type="STRING" id="667725.A0A0L0F879"/>
<accession>A0A0L0F879</accession>
<name>A0A0L0F879_9EUKA</name>
<dbReference type="RefSeq" id="XP_014146658.1">
    <property type="nucleotide sequence ID" value="XM_014291183.1"/>
</dbReference>
<protein>
    <submittedName>
        <fullName evidence="1">Uncharacterized protein</fullName>
    </submittedName>
</protein>
<dbReference type="AlphaFoldDB" id="A0A0L0F879"/>